<evidence type="ECO:0000256" key="1">
    <source>
        <dbReference type="SAM" id="Phobius"/>
    </source>
</evidence>
<proteinExistence type="predicted"/>
<dbReference type="RefSeq" id="XP_041163579.1">
    <property type="nucleotide sequence ID" value="XM_041308230.1"/>
</dbReference>
<organism evidence="2 3">
    <name type="scientific">Suillus plorans</name>
    <dbReference type="NCBI Taxonomy" id="116603"/>
    <lineage>
        <taxon>Eukaryota</taxon>
        <taxon>Fungi</taxon>
        <taxon>Dikarya</taxon>
        <taxon>Basidiomycota</taxon>
        <taxon>Agaricomycotina</taxon>
        <taxon>Agaricomycetes</taxon>
        <taxon>Agaricomycetidae</taxon>
        <taxon>Boletales</taxon>
        <taxon>Suillineae</taxon>
        <taxon>Suillaceae</taxon>
        <taxon>Suillus</taxon>
    </lineage>
</organism>
<dbReference type="AlphaFoldDB" id="A0A9P7DNA6"/>
<keyword evidence="1" id="KW-0472">Membrane</keyword>
<dbReference type="EMBL" id="JABBWE010000012">
    <property type="protein sequence ID" value="KAG1799038.1"/>
    <property type="molecule type" value="Genomic_DNA"/>
</dbReference>
<gene>
    <name evidence="2" type="ORF">HD556DRAFT_1460800</name>
</gene>
<feature type="transmembrane region" description="Helical" evidence="1">
    <location>
        <begin position="51"/>
        <end position="70"/>
    </location>
</feature>
<feature type="transmembrane region" description="Helical" evidence="1">
    <location>
        <begin position="91"/>
        <end position="115"/>
    </location>
</feature>
<keyword evidence="3" id="KW-1185">Reference proteome</keyword>
<comment type="caution">
    <text evidence="2">The sequence shown here is derived from an EMBL/GenBank/DDBJ whole genome shotgun (WGS) entry which is preliminary data.</text>
</comment>
<evidence type="ECO:0000313" key="3">
    <source>
        <dbReference type="Proteomes" id="UP000719766"/>
    </source>
</evidence>
<dbReference type="OrthoDB" id="3346544at2759"/>
<dbReference type="Proteomes" id="UP000719766">
    <property type="component" value="Unassembled WGS sequence"/>
</dbReference>
<reference evidence="2" key="1">
    <citation type="journal article" date="2020" name="New Phytol.">
        <title>Comparative genomics reveals dynamic genome evolution in host specialist ectomycorrhizal fungi.</title>
        <authorList>
            <person name="Lofgren L.A."/>
            <person name="Nguyen N.H."/>
            <person name="Vilgalys R."/>
            <person name="Ruytinx J."/>
            <person name="Liao H.L."/>
            <person name="Branco S."/>
            <person name="Kuo A."/>
            <person name="LaButti K."/>
            <person name="Lipzen A."/>
            <person name="Andreopoulos W."/>
            <person name="Pangilinan J."/>
            <person name="Riley R."/>
            <person name="Hundley H."/>
            <person name="Na H."/>
            <person name="Barry K."/>
            <person name="Grigoriev I.V."/>
            <person name="Stajich J.E."/>
            <person name="Kennedy P.G."/>
        </authorList>
    </citation>
    <scope>NUCLEOTIDE SEQUENCE</scope>
    <source>
        <strain evidence="2">S12</strain>
    </source>
</reference>
<feature type="transmembrane region" description="Helical" evidence="1">
    <location>
        <begin position="7"/>
        <end position="31"/>
    </location>
</feature>
<keyword evidence="1" id="KW-0812">Transmembrane</keyword>
<keyword evidence="1" id="KW-1133">Transmembrane helix</keyword>
<name>A0A9P7DNA6_9AGAM</name>
<dbReference type="GeneID" id="64601994"/>
<protein>
    <submittedName>
        <fullName evidence="2">Uncharacterized protein</fullName>
    </submittedName>
</protein>
<accession>A0A9P7DNA6</accession>
<sequence length="190" mass="21095">MIWRSIWVIILPSIMWCSVAVTGVCSIYEFWHASIISGNVFGLLVIHNWISVFYALTLATNLLSSGLLAYRIWKIEHNVTSSRTTKITTTSILRVVMDAAILYSIALLCTLIGVVCSNNGSLVMIDMLTSIISITFYMVIIRIAMGKSTHSHILTVHHRSGSDIGVAAPANVQACCVLVEWMMIDYDNRL</sequence>
<evidence type="ECO:0000313" key="2">
    <source>
        <dbReference type="EMBL" id="KAG1799038.1"/>
    </source>
</evidence>
<feature type="transmembrane region" description="Helical" evidence="1">
    <location>
        <begin position="121"/>
        <end position="141"/>
    </location>
</feature>